<dbReference type="InterPro" id="IPR019454">
    <property type="entry name" value="Lipoprot_YkyA-like"/>
</dbReference>
<dbReference type="InterPro" id="IPR036785">
    <property type="entry name" value="YkyA-like_sf"/>
</dbReference>
<dbReference type="EMBL" id="CP128355">
    <property type="protein sequence ID" value="XAF69786.1"/>
    <property type="molecule type" value="Genomic_DNA"/>
</dbReference>
<evidence type="ECO:0000256" key="1">
    <source>
        <dbReference type="SAM" id="MobiDB-lite"/>
    </source>
</evidence>
<feature type="compositionally biased region" description="Basic and acidic residues" evidence="1">
    <location>
        <begin position="89"/>
        <end position="116"/>
    </location>
</feature>
<name>A0ABZ3EAE0_9STAP</name>
<dbReference type="Proteomes" id="UP001436297">
    <property type="component" value="Chromosome"/>
</dbReference>
<dbReference type="Pfam" id="PF10368">
    <property type="entry name" value="YkyA"/>
    <property type="match status" value="1"/>
</dbReference>
<dbReference type="PROSITE" id="PS51257">
    <property type="entry name" value="PROKAR_LIPOPROTEIN"/>
    <property type="match status" value="1"/>
</dbReference>
<evidence type="ECO:0000313" key="3">
    <source>
        <dbReference type="Proteomes" id="UP001436297"/>
    </source>
</evidence>
<protein>
    <submittedName>
        <fullName evidence="2">YkyA family protein</fullName>
    </submittedName>
</protein>
<dbReference type="RefSeq" id="WP_251516086.1">
    <property type="nucleotide sequence ID" value="NZ_CP128355.1"/>
</dbReference>
<organism evidence="2 3">
    <name type="scientific">Staphylococcus hsinchuensis</name>
    <dbReference type="NCBI Taxonomy" id="3051183"/>
    <lineage>
        <taxon>Bacteria</taxon>
        <taxon>Bacillati</taxon>
        <taxon>Bacillota</taxon>
        <taxon>Bacilli</taxon>
        <taxon>Bacillales</taxon>
        <taxon>Staphylococcaceae</taxon>
        <taxon>Staphylococcus</taxon>
    </lineage>
</organism>
<evidence type="ECO:0000313" key="2">
    <source>
        <dbReference type="EMBL" id="XAF69786.1"/>
    </source>
</evidence>
<keyword evidence="3" id="KW-1185">Reference proteome</keyword>
<gene>
    <name evidence="2" type="ORF">QQM35_06830</name>
</gene>
<proteinExistence type="predicted"/>
<dbReference type="SUPFAM" id="SSF140423">
    <property type="entry name" value="MW0975(SA0943)-like"/>
    <property type="match status" value="1"/>
</dbReference>
<dbReference type="Gene3D" id="1.20.120.570">
    <property type="entry name" value="YkyA-like"/>
    <property type="match status" value="1"/>
</dbReference>
<accession>A0ABZ3EAE0</accession>
<sequence length="208" mass="23805">MKLKYGIGAVLASTLLVAGCTTDKGEIKAYNKNIQSAFDEEKSLTSVGKKLNKLEEKKQELVQNIDGKDEQKVKETSNKVVKNVDDRQQQFKKEQDAMAKSEKEFKKAEKHIGKIENKKKKKEVKQLNDAMKDKYKAHDKYAEVYENIMKKEKDMFNYTAKGQVDQNTINEKSKSVSKAYKEMNKAFKDYSKATNKVKTEKADVDSLA</sequence>
<reference evidence="2 3" key="1">
    <citation type="journal article" date="2024" name="Pathogens">
        <title>Staphylococcus hsinchuensis sp. nov., Isolated from Soymilk.</title>
        <authorList>
            <person name="Wang Y.T."/>
            <person name="Lin Y.C."/>
            <person name="Hsieh Y.H."/>
            <person name="Lin Y.T."/>
            <person name="Hamada M."/>
            <person name="Chen C.C."/>
            <person name="Liou J.S."/>
            <person name="Lee A.Y."/>
            <person name="Zhang W.L."/>
            <person name="Chen Y.T."/>
            <person name="Huang C.H."/>
        </authorList>
    </citation>
    <scope>NUCLEOTIDE SEQUENCE [LARGE SCALE GENOMIC DNA]</scope>
    <source>
        <strain evidence="2 3">H164</strain>
    </source>
</reference>
<feature type="region of interest" description="Disordered" evidence="1">
    <location>
        <begin position="89"/>
        <end position="123"/>
    </location>
</feature>